<dbReference type="AlphaFoldDB" id="A0A9W8H1K7"/>
<evidence type="ECO:0000313" key="4">
    <source>
        <dbReference type="Proteomes" id="UP001140011"/>
    </source>
</evidence>
<keyword evidence="4" id="KW-1185">Reference proteome</keyword>
<evidence type="ECO:0000313" key="3">
    <source>
        <dbReference type="EMBL" id="KAJ2755389.1"/>
    </source>
</evidence>
<keyword evidence="2" id="KW-0472">Membrane</keyword>
<feature type="region of interest" description="Disordered" evidence="1">
    <location>
        <begin position="245"/>
        <end position="282"/>
    </location>
</feature>
<proteinExistence type="predicted"/>
<dbReference type="InterPro" id="IPR009003">
    <property type="entry name" value="Peptidase_S1_PA"/>
</dbReference>
<feature type="compositionally biased region" description="Low complexity" evidence="1">
    <location>
        <begin position="248"/>
        <end position="282"/>
    </location>
</feature>
<keyword evidence="2" id="KW-0812">Transmembrane</keyword>
<evidence type="ECO:0000256" key="2">
    <source>
        <dbReference type="SAM" id="Phobius"/>
    </source>
</evidence>
<keyword evidence="2" id="KW-1133">Transmembrane helix</keyword>
<dbReference type="Proteomes" id="UP001140011">
    <property type="component" value="Unassembled WGS sequence"/>
</dbReference>
<dbReference type="SUPFAM" id="SSF50494">
    <property type="entry name" value="Trypsin-like serine proteases"/>
    <property type="match status" value="1"/>
</dbReference>
<evidence type="ECO:0000256" key="1">
    <source>
        <dbReference type="SAM" id="MobiDB-lite"/>
    </source>
</evidence>
<protein>
    <submittedName>
        <fullName evidence="3">Uncharacterized protein</fullName>
    </submittedName>
</protein>
<reference evidence="3" key="1">
    <citation type="submission" date="2022-07" db="EMBL/GenBank/DDBJ databases">
        <title>Phylogenomic reconstructions and comparative analyses of Kickxellomycotina fungi.</title>
        <authorList>
            <person name="Reynolds N.K."/>
            <person name="Stajich J.E."/>
            <person name="Barry K."/>
            <person name="Grigoriev I.V."/>
            <person name="Crous P."/>
            <person name="Smith M.E."/>
        </authorList>
    </citation>
    <scope>NUCLEOTIDE SEQUENCE</scope>
    <source>
        <strain evidence="3">BCRC 34297</strain>
    </source>
</reference>
<organism evidence="3 4">
    <name type="scientific">Coemansia pectinata</name>
    <dbReference type="NCBI Taxonomy" id="1052879"/>
    <lineage>
        <taxon>Eukaryota</taxon>
        <taxon>Fungi</taxon>
        <taxon>Fungi incertae sedis</taxon>
        <taxon>Zoopagomycota</taxon>
        <taxon>Kickxellomycotina</taxon>
        <taxon>Kickxellomycetes</taxon>
        <taxon>Kickxellales</taxon>
        <taxon>Kickxellaceae</taxon>
        <taxon>Coemansia</taxon>
    </lineage>
</organism>
<sequence length="398" mass="43225">MAALISADCLDFVNGKVDLSLHYEAFVDAGYDGATGRYMVQNITVHPSYDSKTKANNIALIEYNRGSKVLWYNYNAVGPDNWDGYVYVQRYLSDIDGMAWATPKVYSQGSGDSACLQLSTVYKGNSKGFACSSGLVPAPSSSLGTSCNVPYQMVYATFSGTYVYQAGFFSHVVLEDGKDLCKYSRQRSYFTLISDYLAFANSVLDRTVYYYNKDNTTKPQSDPEYAMTKPSTTVVSAVMLSGNMYPKQPSTPSPTSALLSRTSTSTSPTSNPPSEEQQESNSGLSKRSIAIVAACSAVGSLLLAVGVFFLVRWWRGHLKRTRDPYKETAAQEILANDLGGASMPGGGGNLRSMTEIVDMTYAMPPPPAYPANEPQVLVVEEAQSPNSLVSNGYPNEKS</sequence>
<gene>
    <name evidence="3" type="ORF">GGI19_001697</name>
</gene>
<name>A0A9W8H1K7_9FUNG</name>
<comment type="caution">
    <text evidence="3">The sequence shown here is derived from an EMBL/GenBank/DDBJ whole genome shotgun (WGS) entry which is preliminary data.</text>
</comment>
<dbReference type="EMBL" id="JANBUH010000065">
    <property type="protein sequence ID" value="KAJ2755389.1"/>
    <property type="molecule type" value="Genomic_DNA"/>
</dbReference>
<feature type="transmembrane region" description="Helical" evidence="2">
    <location>
        <begin position="289"/>
        <end position="311"/>
    </location>
</feature>
<accession>A0A9W8H1K7</accession>
<dbReference type="OrthoDB" id="6380398at2759"/>